<protein>
    <submittedName>
        <fullName evidence="1">Uncharacterized protein</fullName>
    </submittedName>
</protein>
<dbReference type="AlphaFoldDB" id="A0A6M8BQF1"/>
<gene>
    <name evidence="1" type="ORF">HPC62_22135</name>
</gene>
<dbReference type="RefSeq" id="WP_172358547.1">
    <property type="nucleotide sequence ID" value="NZ_CP053661.1"/>
</dbReference>
<sequence>MNGSLERFTETVDWNYQLGHDPIDRDWEWGYEQWLWSFESDRRTPRLFMMETQTSRTLKTSGNQSQSLSAFY</sequence>
<keyword evidence="2" id="KW-1185">Reference proteome</keyword>
<dbReference type="EMBL" id="CP053661">
    <property type="protein sequence ID" value="QKD84525.1"/>
    <property type="molecule type" value="Genomic_DNA"/>
</dbReference>
<dbReference type="KEGG" id="theu:HPC62_22135"/>
<accession>A0A6M8BQF1</accession>
<evidence type="ECO:0000313" key="2">
    <source>
        <dbReference type="Proteomes" id="UP000505210"/>
    </source>
</evidence>
<name>A0A6M8BQF1_9CYAN</name>
<evidence type="ECO:0000313" key="1">
    <source>
        <dbReference type="EMBL" id="QKD84525.1"/>
    </source>
</evidence>
<dbReference type="Proteomes" id="UP000505210">
    <property type="component" value="Chromosome"/>
</dbReference>
<reference evidence="1 2" key="1">
    <citation type="submission" date="2020-05" db="EMBL/GenBank/DDBJ databases">
        <title>Complete genome sequence of of a novel Thermoleptolyngbya strain isolated from hot springs of Ganzi, Sichuan China.</title>
        <authorList>
            <person name="Tang J."/>
            <person name="Daroch M."/>
            <person name="Li L."/>
            <person name="Waleron K."/>
            <person name="Waleron M."/>
            <person name="Waleron M."/>
        </authorList>
    </citation>
    <scope>NUCLEOTIDE SEQUENCE [LARGE SCALE GENOMIC DNA]</scope>
    <source>
        <strain evidence="1 2">PKUAC-SCTA183</strain>
    </source>
</reference>
<proteinExistence type="predicted"/>
<organism evidence="1 2">
    <name type="scientific">Thermoleptolyngbya sichuanensis A183</name>
    <dbReference type="NCBI Taxonomy" id="2737172"/>
    <lineage>
        <taxon>Bacteria</taxon>
        <taxon>Bacillati</taxon>
        <taxon>Cyanobacteriota</taxon>
        <taxon>Cyanophyceae</taxon>
        <taxon>Oculatellales</taxon>
        <taxon>Oculatellaceae</taxon>
        <taxon>Thermoleptolyngbya</taxon>
        <taxon>Thermoleptolyngbya sichuanensis</taxon>
    </lineage>
</organism>